<dbReference type="InterPro" id="IPR018073">
    <property type="entry name" value="Prot_inh_cystat_CS"/>
</dbReference>
<evidence type="ECO:0000259" key="9">
    <source>
        <dbReference type="SMART" id="SM00043"/>
    </source>
</evidence>
<reference evidence="10" key="1">
    <citation type="submission" date="2019-12" db="EMBL/GenBank/DDBJ databases">
        <authorList>
            <person name="Hempel B.-F."/>
            <person name="Damm M."/>
            <person name="Mrinalini M."/>
            <person name="Gocmen B."/>
            <person name="Karis M."/>
            <person name="Nalbantsoy A."/>
            <person name="Kini R.M."/>
            <person name="Sussmuth R.D."/>
        </authorList>
    </citation>
    <scope>NUCLEOTIDE SEQUENCE</scope>
</reference>
<dbReference type="InterPro" id="IPR046350">
    <property type="entry name" value="Cystatin_sf"/>
</dbReference>
<dbReference type="FunFam" id="3.10.450.10:FF:000004">
    <property type="entry name" value="Cystatin C"/>
    <property type="match status" value="1"/>
</dbReference>
<evidence type="ECO:0000256" key="5">
    <source>
        <dbReference type="ARBA" id="ARBA00022704"/>
    </source>
</evidence>
<protein>
    <submittedName>
        <fullName evidence="10">Cystatin 1</fullName>
    </submittedName>
    <submittedName>
        <fullName evidence="11">Cystatin 2</fullName>
    </submittedName>
</protein>
<dbReference type="PANTHER" id="PTHR47033:SF1">
    <property type="entry name" value="CYSTATIN-M"/>
    <property type="match status" value="1"/>
</dbReference>
<evidence type="ECO:0000256" key="7">
    <source>
        <dbReference type="ARBA" id="ARBA00054923"/>
    </source>
</evidence>
<evidence type="ECO:0000256" key="3">
    <source>
        <dbReference type="ARBA" id="ARBA00022525"/>
    </source>
</evidence>
<dbReference type="SUPFAM" id="SSF54403">
    <property type="entry name" value="Cystatin/monellin"/>
    <property type="match status" value="1"/>
</dbReference>
<name>A0A6G5ZVX2_VIPAN</name>
<dbReference type="EMBL" id="MN831244">
    <property type="protein sequence ID" value="QHR82748.1"/>
    <property type="molecule type" value="mRNA"/>
</dbReference>
<dbReference type="PANTHER" id="PTHR47033">
    <property type="entry name" value="CYSTATIN-M"/>
    <property type="match status" value="1"/>
</dbReference>
<evidence type="ECO:0000256" key="1">
    <source>
        <dbReference type="ARBA" id="ARBA00004613"/>
    </source>
</evidence>
<comment type="similarity">
    <text evidence="2">Belongs to the cystatin family.</text>
</comment>
<feature type="domain" description="Cystatin" evidence="9">
    <location>
        <begin position="27"/>
        <end position="142"/>
    </location>
</feature>
<reference evidence="10" key="2">
    <citation type="journal article" date="2020" name="J. Proteome Res.">
        <title>Extended Snake Cenomics by Top-Down In-Source Decay: Investigating the Newly Discovered Anatolian Meadow Viper Subspecies, Vipera anatolica senliki.</title>
        <authorList>
            <person name="Hempel B.F."/>
            <person name="Damm M."/>
            <person name="Mrinalini M."/>
            <person name="Gocmen B."/>
            <person name="Karis M."/>
            <person name="Nalbantsoy A."/>
            <person name="Kini R.M."/>
            <person name="Suessmuth R.D."/>
        </authorList>
    </citation>
    <scope>NUCLEOTIDE SEQUENCE</scope>
</reference>
<evidence type="ECO:0000313" key="10">
    <source>
        <dbReference type="EMBL" id="QHR82747.1"/>
    </source>
</evidence>
<feature type="signal peptide" evidence="8">
    <location>
        <begin position="1"/>
        <end position="25"/>
    </location>
</feature>
<dbReference type="EMBL" id="MN831243">
    <property type="protein sequence ID" value="QHR82747.1"/>
    <property type="molecule type" value="mRNA"/>
</dbReference>
<comment type="function">
    <text evidence="7">Inhibits various C1 cysteine proteases including cathepsin L, papain and cathepsin B. This protein has no toxic activity and its function in the venom is unknown. It may play a role as housekeeping or regulatory protein.</text>
</comment>
<proteinExistence type="evidence at transcript level"/>
<dbReference type="AlphaFoldDB" id="A0A6G5ZVX2"/>
<evidence type="ECO:0000256" key="8">
    <source>
        <dbReference type="SAM" id="SignalP"/>
    </source>
</evidence>
<dbReference type="Pfam" id="PF00031">
    <property type="entry name" value="Cystatin"/>
    <property type="match status" value="1"/>
</dbReference>
<organism evidence="10">
    <name type="scientific">Vipera anatolica senliki</name>
    <name type="common">Anatolian meadow viper</name>
    <dbReference type="NCBI Taxonomy" id="2604287"/>
    <lineage>
        <taxon>Eukaryota</taxon>
        <taxon>Metazoa</taxon>
        <taxon>Chordata</taxon>
        <taxon>Craniata</taxon>
        <taxon>Vertebrata</taxon>
        <taxon>Euteleostomi</taxon>
        <taxon>Lepidosauria</taxon>
        <taxon>Squamata</taxon>
        <taxon>Bifurcata</taxon>
        <taxon>Unidentata</taxon>
        <taxon>Episquamata</taxon>
        <taxon>Toxicofera</taxon>
        <taxon>Serpentes</taxon>
        <taxon>Colubroidea</taxon>
        <taxon>Viperidae</taxon>
        <taxon>Viperinae</taxon>
        <taxon>Vipera</taxon>
    </lineage>
</organism>
<keyword evidence="5" id="KW-0789">Thiol protease inhibitor</keyword>
<keyword evidence="3" id="KW-0964">Secreted</keyword>
<dbReference type="InterPro" id="IPR000010">
    <property type="entry name" value="Cystatin_dom"/>
</dbReference>
<keyword evidence="4" id="KW-0646">Protease inhibitor</keyword>
<dbReference type="PROSITE" id="PS00287">
    <property type="entry name" value="CYSTATIN"/>
    <property type="match status" value="1"/>
</dbReference>
<feature type="chain" id="PRO_5033882019" evidence="8">
    <location>
        <begin position="26"/>
        <end position="142"/>
    </location>
</feature>
<evidence type="ECO:0000256" key="4">
    <source>
        <dbReference type="ARBA" id="ARBA00022690"/>
    </source>
</evidence>
<accession>A0A6G5ZVX2</accession>
<sequence length="142" mass="15982">MHSRLPVAAPLCLLLLLLLPPWALPAIMPGGLSPRDVADPEVQKAAVFAVEKYNARSANGHYFKALRVVEAQSQVVSGVKYYLKMELVKTTCRKTVGKPKLYQEIQNCSLPPENQQEELTCQFEVWSRPWLQLTLLTKMSCN</sequence>
<dbReference type="GO" id="GO:0070062">
    <property type="term" value="C:extracellular exosome"/>
    <property type="evidence" value="ECO:0007669"/>
    <property type="project" value="TreeGrafter"/>
</dbReference>
<keyword evidence="8" id="KW-0732">Signal</keyword>
<evidence type="ECO:0000256" key="6">
    <source>
        <dbReference type="ARBA" id="ARBA00023157"/>
    </source>
</evidence>
<dbReference type="CDD" id="cd00042">
    <property type="entry name" value="CY"/>
    <property type="match status" value="1"/>
</dbReference>
<dbReference type="SMART" id="SM00043">
    <property type="entry name" value="CY"/>
    <property type="match status" value="1"/>
</dbReference>
<comment type="subcellular location">
    <subcellularLocation>
        <location evidence="1">Secreted</location>
    </subcellularLocation>
</comment>
<keyword evidence="6" id="KW-1015">Disulfide bond</keyword>
<evidence type="ECO:0000313" key="11">
    <source>
        <dbReference type="EMBL" id="QHR82748.1"/>
    </source>
</evidence>
<evidence type="ECO:0000256" key="2">
    <source>
        <dbReference type="ARBA" id="ARBA00009403"/>
    </source>
</evidence>
<dbReference type="Gene3D" id="3.10.450.10">
    <property type="match status" value="1"/>
</dbReference>
<dbReference type="GO" id="GO:0004869">
    <property type="term" value="F:cysteine-type endopeptidase inhibitor activity"/>
    <property type="evidence" value="ECO:0007669"/>
    <property type="project" value="UniProtKB-KW"/>
</dbReference>